<evidence type="ECO:0000256" key="1">
    <source>
        <dbReference type="SAM" id="SignalP"/>
    </source>
</evidence>
<name>A0A0H4R2J8_9LACO</name>
<keyword evidence="1" id="KW-0732">Signal</keyword>
<gene>
    <name evidence="2" type="ORF">ABM34_10745</name>
</gene>
<dbReference type="Proteomes" id="UP000036106">
    <property type="component" value="Chromosome"/>
</dbReference>
<accession>A0A0H4R2J8</accession>
<protein>
    <recommendedName>
        <fullName evidence="4">Surface layer protein A domain-containing protein</fullName>
    </recommendedName>
</protein>
<dbReference type="PATRIC" id="fig|1007676.4.peg.2176"/>
<dbReference type="AlphaFoldDB" id="A0A0H4R2J8"/>
<evidence type="ECO:0000313" key="3">
    <source>
        <dbReference type="Proteomes" id="UP000036106"/>
    </source>
</evidence>
<organism evidence="2 3">
    <name type="scientific">Companilactobacillus ginsenosidimutans</name>
    <dbReference type="NCBI Taxonomy" id="1007676"/>
    <lineage>
        <taxon>Bacteria</taxon>
        <taxon>Bacillati</taxon>
        <taxon>Bacillota</taxon>
        <taxon>Bacilli</taxon>
        <taxon>Lactobacillales</taxon>
        <taxon>Lactobacillaceae</taxon>
        <taxon>Companilactobacillus</taxon>
    </lineage>
</organism>
<feature type="signal peptide" evidence="1">
    <location>
        <begin position="1"/>
        <end position="25"/>
    </location>
</feature>
<dbReference type="RefSeq" id="WP_048705657.1">
    <property type="nucleotide sequence ID" value="NZ_CP012034.1"/>
</dbReference>
<dbReference type="EMBL" id="CP012034">
    <property type="protein sequence ID" value="AKP67960.1"/>
    <property type="molecule type" value="Genomic_DNA"/>
</dbReference>
<keyword evidence="3" id="KW-1185">Reference proteome</keyword>
<evidence type="ECO:0000313" key="2">
    <source>
        <dbReference type="EMBL" id="AKP67960.1"/>
    </source>
</evidence>
<dbReference type="OrthoDB" id="9962328at2"/>
<feature type="chain" id="PRO_5005209480" description="Surface layer protein A domain-containing protein" evidence="1">
    <location>
        <begin position="26"/>
        <end position="126"/>
    </location>
</feature>
<sequence length="126" mass="13456">MKKFISIITAVILVGISVPAGLSQAADTSSNKETIEYINGGSTTNYDNGNSTTGSIVNVKNPVPVYEIKDGTLVPTGQIAQAGTKWATGLSVSTQDNQYYQISNNQFLKDSPNDTDISVYLLVHLN</sequence>
<proteinExistence type="predicted"/>
<dbReference type="KEGG" id="lgn:ABM34_10745"/>
<evidence type="ECO:0008006" key="4">
    <source>
        <dbReference type="Google" id="ProtNLM"/>
    </source>
</evidence>
<reference evidence="3" key="1">
    <citation type="submission" date="2015-07" db="EMBL/GenBank/DDBJ databases">
        <title>Lactobacillus ginsenosidimutans/EMML 3141/ whole genome sequencing.</title>
        <authorList>
            <person name="Kim M.K."/>
            <person name="Im W.-T."/>
            <person name="Srinivasan S."/>
            <person name="Lee J.-J."/>
        </authorList>
    </citation>
    <scope>NUCLEOTIDE SEQUENCE [LARGE SCALE GENOMIC DNA]</scope>
    <source>
        <strain evidence="3">EMML 3041</strain>
    </source>
</reference>